<dbReference type="AlphaFoldDB" id="A0A0K6IQ23"/>
<gene>
    <name evidence="4" type="ORF">Ga0061065_109119</name>
</gene>
<sequence>MSLTNVQKKQYRNIGHSLNPVVTVAGNGLTEPVLTEIDRALEDHELIKVRYSVTDREARYELIEETSKILKAQIVQTIGKVALFHRAALKPNPKLSNLLR</sequence>
<feature type="domain" description="CRM" evidence="3">
    <location>
        <begin position="1"/>
        <end position="97"/>
    </location>
</feature>
<organism evidence="4 5">
    <name type="scientific">Marinomonas fungiae</name>
    <dbReference type="NCBI Taxonomy" id="1137284"/>
    <lineage>
        <taxon>Bacteria</taxon>
        <taxon>Pseudomonadati</taxon>
        <taxon>Pseudomonadota</taxon>
        <taxon>Gammaproteobacteria</taxon>
        <taxon>Oceanospirillales</taxon>
        <taxon>Oceanospirillaceae</taxon>
        <taxon>Marinomonas</taxon>
    </lineage>
</organism>
<proteinExistence type="predicted"/>
<reference evidence="5" key="1">
    <citation type="submission" date="2015-08" db="EMBL/GenBank/DDBJ databases">
        <authorList>
            <person name="Varghese N."/>
        </authorList>
    </citation>
    <scope>NUCLEOTIDE SEQUENCE [LARGE SCALE GENOMIC DNA]</scope>
    <source>
        <strain evidence="5">JCM 18476</strain>
    </source>
</reference>
<evidence type="ECO:0000256" key="1">
    <source>
        <dbReference type="ARBA" id="ARBA00022884"/>
    </source>
</evidence>
<evidence type="ECO:0000256" key="2">
    <source>
        <dbReference type="PROSITE-ProRule" id="PRU00626"/>
    </source>
</evidence>
<dbReference type="InterPro" id="IPR035920">
    <property type="entry name" value="YhbY-like_sf"/>
</dbReference>
<dbReference type="STRING" id="1137284.GCA_001418205_02825"/>
<name>A0A0K6IQ23_9GAMM</name>
<accession>A0A0K6IQ23</accession>
<dbReference type="PANTHER" id="PTHR40065">
    <property type="entry name" value="RNA-BINDING PROTEIN YHBY"/>
    <property type="match status" value="1"/>
</dbReference>
<keyword evidence="1 2" id="KW-0694">RNA-binding</keyword>
<dbReference type="SUPFAM" id="SSF75471">
    <property type="entry name" value="YhbY-like"/>
    <property type="match status" value="1"/>
</dbReference>
<evidence type="ECO:0000259" key="3">
    <source>
        <dbReference type="PROSITE" id="PS51295"/>
    </source>
</evidence>
<dbReference type="GO" id="GO:0003723">
    <property type="term" value="F:RNA binding"/>
    <property type="evidence" value="ECO:0007669"/>
    <property type="project" value="UniProtKB-UniRule"/>
</dbReference>
<dbReference type="OrthoDB" id="9797519at2"/>
<evidence type="ECO:0000313" key="4">
    <source>
        <dbReference type="EMBL" id="CUB05196.1"/>
    </source>
</evidence>
<keyword evidence="5" id="KW-1185">Reference proteome</keyword>
<dbReference type="PROSITE" id="PS51295">
    <property type="entry name" value="CRM"/>
    <property type="match status" value="1"/>
</dbReference>
<dbReference type="PANTHER" id="PTHR40065:SF3">
    <property type="entry name" value="RNA-BINDING PROTEIN YHBY"/>
    <property type="match status" value="1"/>
</dbReference>
<dbReference type="Gene3D" id="3.30.110.60">
    <property type="entry name" value="YhbY-like"/>
    <property type="match status" value="1"/>
</dbReference>
<dbReference type="InterPro" id="IPR001890">
    <property type="entry name" value="RNA-binding_CRM"/>
</dbReference>
<dbReference type="EMBL" id="CYHG01000009">
    <property type="protein sequence ID" value="CUB05196.1"/>
    <property type="molecule type" value="Genomic_DNA"/>
</dbReference>
<dbReference type="SMART" id="SM01103">
    <property type="entry name" value="CRS1_YhbY"/>
    <property type="match status" value="1"/>
</dbReference>
<protein>
    <submittedName>
        <fullName evidence="4">RNA-binding protein YhbY</fullName>
    </submittedName>
</protein>
<dbReference type="InterPro" id="IPR051925">
    <property type="entry name" value="RNA-binding_domain"/>
</dbReference>
<dbReference type="Proteomes" id="UP000182769">
    <property type="component" value="Unassembled WGS sequence"/>
</dbReference>
<dbReference type="Pfam" id="PF01985">
    <property type="entry name" value="CRS1_YhbY"/>
    <property type="match status" value="1"/>
</dbReference>
<dbReference type="RefSeq" id="WP_055463882.1">
    <property type="nucleotide sequence ID" value="NZ_CYHG01000009.1"/>
</dbReference>
<evidence type="ECO:0000313" key="5">
    <source>
        <dbReference type="Proteomes" id="UP000182769"/>
    </source>
</evidence>